<evidence type="ECO:0000313" key="4">
    <source>
        <dbReference type="EMBL" id="OUO01325.1"/>
    </source>
</evidence>
<evidence type="ECO:0000259" key="3">
    <source>
        <dbReference type="Pfam" id="PF00535"/>
    </source>
</evidence>
<evidence type="ECO:0000313" key="5">
    <source>
        <dbReference type="Proteomes" id="UP000195975"/>
    </source>
</evidence>
<dbReference type="InterPro" id="IPR001173">
    <property type="entry name" value="Glyco_trans_2-like"/>
</dbReference>
<protein>
    <recommendedName>
        <fullName evidence="3">Glycosyltransferase 2-like domain-containing protein</fullName>
    </recommendedName>
</protein>
<dbReference type="EMBL" id="NFIJ01000034">
    <property type="protein sequence ID" value="OUO01325.1"/>
    <property type="molecule type" value="Genomic_DNA"/>
</dbReference>
<comment type="caution">
    <text evidence="4">The sequence shown here is derived from an EMBL/GenBank/DDBJ whole genome shotgun (WGS) entry which is preliminary data.</text>
</comment>
<evidence type="ECO:0000256" key="1">
    <source>
        <dbReference type="ARBA" id="ARBA00022676"/>
    </source>
</evidence>
<dbReference type="Gene3D" id="3.90.550.10">
    <property type="entry name" value="Spore Coat Polysaccharide Biosynthesis Protein SpsA, Chain A"/>
    <property type="match status" value="1"/>
</dbReference>
<dbReference type="Pfam" id="PF00535">
    <property type="entry name" value="Glycos_transf_2"/>
    <property type="match status" value="1"/>
</dbReference>
<proteinExistence type="predicted"/>
<dbReference type="PANTHER" id="PTHR22916:SF51">
    <property type="entry name" value="GLYCOSYLTRANSFERASE EPSH-RELATED"/>
    <property type="match status" value="1"/>
</dbReference>
<dbReference type="CDD" id="cd00761">
    <property type="entry name" value="Glyco_tranf_GTA_type"/>
    <property type="match status" value="1"/>
</dbReference>
<dbReference type="GeneID" id="93407127"/>
<keyword evidence="2" id="KW-0808">Transferase</keyword>
<accession>A0A9Q5SP48</accession>
<name>A0A9Q5SP48_9BACT</name>
<dbReference type="GO" id="GO:0016758">
    <property type="term" value="F:hexosyltransferase activity"/>
    <property type="evidence" value="ECO:0007669"/>
    <property type="project" value="UniProtKB-ARBA"/>
</dbReference>
<gene>
    <name evidence="4" type="ORF">B5F96_17815</name>
</gene>
<keyword evidence="1" id="KW-0328">Glycosyltransferase</keyword>
<sequence>MKLSYIVPVYNVEAYLDKCLQSLYNQSLELVDFEVVIINDGSSDNSLKIIEKYRSLYQNITLIDQENQGLSVARNNGIGQAKGDYILCVDSDDFLIQDSISNLLQKAIDLDLDVLRGEYRYCDDAGNFLLLDDTKRHRYQYSYKIIDGDLLFQCIYCKEFYIPLLLIRRSLLLENRLYFREHVYFEDIEFAFKLSLLAKRVMYVPIVFYIYRLRDGSITRNLTYKKILDLFAAIKGLKSYSGMIIYPEKTNRVLEETISQLTVYLLISLSNFTVKDRKELLKQLDMKSISSLLVFGNIKEVIVSVLYNVLGTNVIGLLSPVVRLRNSLLK</sequence>
<dbReference type="PANTHER" id="PTHR22916">
    <property type="entry name" value="GLYCOSYLTRANSFERASE"/>
    <property type="match status" value="1"/>
</dbReference>
<dbReference type="RefSeq" id="WP_008153351.1">
    <property type="nucleotide sequence ID" value="NZ_CALVDK010000057.1"/>
</dbReference>
<feature type="domain" description="Glycosyltransferase 2-like" evidence="3">
    <location>
        <begin position="4"/>
        <end position="140"/>
    </location>
</feature>
<dbReference type="AlphaFoldDB" id="A0A9Q5SP48"/>
<reference evidence="5" key="1">
    <citation type="submission" date="2017-04" db="EMBL/GenBank/DDBJ databases">
        <title>Function of individual gut microbiota members based on whole genome sequencing of pure cultures obtained from chicken caecum.</title>
        <authorList>
            <person name="Medvecky M."/>
            <person name="Cejkova D."/>
            <person name="Polansky O."/>
            <person name="Karasova D."/>
            <person name="Kubasova T."/>
            <person name="Cizek A."/>
            <person name="Rychlik I."/>
        </authorList>
    </citation>
    <scope>NUCLEOTIDE SEQUENCE [LARGE SCALE GENOMIC DNA]</scope>
    <source>
        <strain evidence="5">An42</strain>
    </source>
</reference>
<dbReference type="InterPro" id="IPR029044">
    <property type="entry name" value="Nucleotide-diphossugar_trans"/>
</dbReference>
<dbReference type="SUPFAM" id="SSF53448">
    <property type="entry name" value="Nucleotide-diphospho-sugar transferases"/>
    <property type="match status" value="1"/>
</dbReference>
<dbReference type="Proteomes" id="UP000195975">
    <property type="component" value="Unassembled WGS sequence"/>
</dbReference>
<evidence type="ECO:0000256" key="2">
    <source>
        <dbReference type="ARBA" id="ARBA00022679"/>
    </source>
</evidence>
<organism evidence="4 5">
    <name type="scientific">Parabacteroides johnsonii</name>
    <dbReference type="NCBI Taxonomy" id="387661"/>
    <lineage>
        <taxon>Bacteria</taxon>
        <taxon>Pseudomonadati</taxon>
        <taxon>Bacteroidota</taxon>
        <taxon>Bacteroidia</taxon>
        <taxon>Bacteroidales</taxon>
        <taxon>Tannerellaceae</taxon>
        <taxon>Parabacteroides</taxon>
    </lineage>
</organism>